<dbReference type="EMBL" id="JABBWG010000092">
    <property type="protein sequence ID" value="KAG1801749.1"/>
    <property type="molecule type" value="Genomic_DNA"/>
</dbReference>
<comment type="caution">
    <text evidence="1">The sequence shown here is derived from an EMBL/GenBank/DDBJ whole genome shotgun (WGS) entry which is preliminary data.</text>
</comment>
<dbReference type="Proteomes" id="UP000807769">
    <property type="component" value="Unassembled WGS sequence"/>
</dbReference>
<dbReference type="GeneID" id="64625956"/>
<name>A0A9P7DS48_9AGAM</name>
<evidence type="ECO:0000313" key="1">
    <source>
        <dbReference type="EMBL" id="KAG1801749.1"/>
    </source>
</evidence>
<accession>A0A9P7DS48</accession>
<protein>
    <submittedName>
        <fullName evidence="1">Uncharacterized protein</fullName>
    </submittedName>
</protein>
<dbReference type="Pfam" id="PF18758">
    <property type="entry name" value="KDZ"/>
    <property type="match status" value="1"/>
</dbReference>
<dbReference type="OrthoDB" id="3251205at2759"/>
<sequence>MSILGENGGCAYDIRRAFAKTLANSSLGPCAISLNLQMMVGAFHGHAHNRHCQLDWHPMYIDGTGHTEGKGASMCCVFK</sequence>
<evidence type="ECO:0000313" key="2">
    <source>
        <dbReference type="Proteomes" id="UP000807769"/>
    </source>
</evidence>
<reference evidence="1" key="1">
    <citation type="journal article" date="2020" name="New Phytol.">
        <title>Comparative genomics reveals dynamic genome evolution in host specialist ectomycorrhizal fungi.</title>
        <authorList>
            <person name="Lofgren L.A."/>
            <person name="Nguyen N.H."/>
            <person name="Vilgalys R."/>
            <person name="Ruytinx J."/>
            <person name="Liao H.L."/>
            <person name="Branco S."/>
            <person name="Kuo A."/>
            <person name="LaButti K."/>
            <person name="Lipzen A."/>
            <person name="Andreopoulos W."/>
            <person name="Pangilinan J."/>
            <person name="Riley R."/>
            <person name="Hundley H."/>
            <person name="Na H."/>
            <person name="Barry K."/>
            <person name="Grigoriev I.V."/>
            <person name="Stajich J.E."/>
            <person name="Kennedy P.G."/>
        </authorList>
    </citation>
    <scope>NUCLEOTIDE SEQUENCE</scope>
    <source>
        <strain evidence="1">MN1</strain>
    </source>
</reference>
<proteinExistence type="predicted"/>
<keyword evidence="2" id="KW-1185">Reference proteome</keyword>
<dbReference type="RefSeq" id="XP_041186111.1">
    <property type="nucleotide sequence ID" value="XM_041331939.1"/>
</dbReference>
<organism evidence="1 2">
    <name type="scientific">Suillus subaureus</name>
    <dbReference type="NCBI Taxonomy" id="48587"/>
    <lineage>
        <taxon>Eukaryota</taxon>
        <taxon>Fungi</taxon>
        <taxon>Dikarya</taxon>
        <taxon>Basidiomycota</taxon>
        <taxon>Agaricomycotina</taxon>
        <taxon>Agaricomycetes</taxon>
        <taxon>Agaricomycetidae</taxon>
        <taxon>Boletales</taxon>
        <taxon>Suillineae</taxon>
        <taxon>Suillaceae</taxon>
        <taxon>Suillus</taxon>
    </lineage>
</organism>
<dbReference type="AlphaFoldDB" id="A0A9P7DS48"/>
<dbReference type="InterPro" id="IPR040521">
    <property type="entry name" value="KDZ"/>
</dbReference>
<gene>
    <name evidence="1" type="ORF">BJ212DRAFT_1286438</name>
</gene>